<keyword evidence="13" id="KW-0812">Transmembrane</keyword>
<dbReference type="EC" id="2.7.13.3" evidence="3"/>
<keyword evidence="5 11" id="KW-0597">Phosphoprotein</keyword>
<evidence type="ECO:0000256" key="13">
    <source>
        <dbReference type="SAM" id="Phobius"/>
    </source>
</evidence>
<evidence type="ECO:0000256" key="2">
    <source>
        <dbReference type="ARBA" id="ARBA00006402"/>
    </source>
</evidence>
<dbReference type="GO" id="GO:0005886">
    <property type="term" value="C:plasma membrane"/>
    <property type="evidence" value="ECO:0007669"/>
    <property type="project" value="UniProtKB-SubCell"/>
</dbReference>
<protein>
    <recommendedName>
        <fullName evidence="9">Circadian input-output histidine kinase CikA</fullName>
        <ecNumber evidence="3">2.7.13.3</ecNumber>
    </recommendedName>
    <alternativeName>
        <fullName evidence="4">Stage 0 sporulation protein A homolog</fullName>
    </alternativeName>
</protein>
<evidence type="ECO:0000256" key="8">
    <source>
        <dbReference type="ARBA" id="ARBA00024867"/>
    </source>
</evidence>
<dbReference type="SMART" id="SM00388">
    <property type="entry name" value="HisKA"/>
    <property type="match status" value="1"/>
</dbReference>
<evidence type="ECO:0000256" key="6">
    <source>
        <dbReference type="ARBA" id="ARBA00022777"/>
    </source>
</evidence>
<evidence type="ECO:0000256" key="10">
    <source>
        <dbReference type="PROSITE-ProRule" id="PRU00110"/>
    </source>
</evidence>
<dbReference type="InterPro" id="IPR005467">
    <property type="entry name" value="His_kinase_dom"/>
</dbReference>
<dbReference type="OrthoDB" id="9813048at2"/>
<evidence type="ECO:0000256" key="11">
    <source>
        <dbReference type="PROSITE-ProRule" id="PRU00169"/>
    </source>
</evidence>
<feature type="transmembrane region" description="Helical" evidence="13">
    <location>
        <begin position="93"/>
        <end position="110"/>
    </location>
</feature>
<keyword evidence="13" id="KW-1133">Transmembrane helix</keyword>
<dbReference type="InterPro" id="IPR036641">
    <property type="entry name" value="HPT_dom_sf"/>
</dbReference>
<dbReference type="InterPro" id="IPR001789">
    <property type="entry name" value="Sig_transdc_resp-reg_receiver"/>
</dbReference>
<evidence type="ECO:0000256" key="7">
    <source>
        <dbReference type="ARBA" id="ARBA00023012"/>
    </source>
</evidence>
<evidence type="ECO:0000256" key="12">
    <source>
        <dbReference type="SAM" id="Coils"/>
    </source>
</evidence>
<reference evidence="18" key="1">
    <citation type="submission" date="2019-08" db="EMBL/GenBank/DDBJ databases">
        <title>Complete Genome Sequence of the Polysaccharide-Degrading Rumen Bacterium Pseudobutyrivibrio xylanivorans MA3014.</title>
        <authorList>
            <person name="Palevich N."/>
            <person name="Maclean P.H."/>
            <person name="Kelly W.J."/>
            <person name="Leahy S.C."/>
            <person name="Rakonjac J."/>
            <person name="Attwood G.T."/>
        </authorList>
    </citation>
    <scope>NUCLEOTIDE SEQUENCE [LARGE SCALE GENOMIC DNA]</scope>
    <source>
        <strain evidence="18">MA3014</strain>
    </source>
</reference>
<keyword evidence="12" id="KW-0175">Coiled coil</keyword>
<dbReference type="PRINTS" id="PR00344">
    <property type="entry name" value="BCTRLSENSOR"/>
</dbReference>
<dbReference type="Pfam" id="PF01627">
    <property type="entry name" value="Hpt"/>
    <property type="match status" value="1"/>
</dbReference>
<dbReference type="PANTHER" id="PTHR45339">
    <property type="entry name" value="HYBRID SIGNAL TRANSDUCTION HISTIDINE KINASE J"/>
    <property type="match status" value="1"/>
</dbReference>
<comment type="catalytic activity">
    <reaction evidence="1">
        <text>ATP + protein L-histidine = ADP + protein N-phospho-L-histidine.</text>
        <dbReference type="EC" id="2.7.13.3"/>
    </reaction>
</comment>
<evidence type="ECO:0000256" key="1">
    <source>
        <dbReference type="ARBA" id="ARBA00000085"/>
    </source>
</evidence>
<feature type="transmembrane region" description="Helical" evidence="13">
    <location>
        <begin position="122"/>
        <end position="145"/>
    </location>
</feature>
<dbReference type="PROSITE" id="PS50894">
    <property type="entry name" value="HPT"/>
    <property type="match status" value="1"/>
</dbReference>
<dbReference type="InterPro" id="IPR036890">
    <property type="entry name" value="HATPase_C_sf"/>
</dbReference>
<dbReference type="SUPFAM" id="SSF55874">
    <property type="entry name" value="ATPase domain of HSP90 chaperone/DNA topoisomerase II/histidine kinase"/>
    <property type="match status" value="1"/>
</dbReference>
<organism evidence="17 18">
    <name type="scientific">Pseudobutyrivibrio xylanivorans</name>
    <dbReference type="NCBI Taxonomy" id="185007"/>
    <lineage>
        <taxon>Bacteria</taxon>
        <taxon>Bacillati</taxon>
        <taxon>Bacillota</taxon>
        <taxon>Clostridia</taxon>
        <taxon>Lachnospirales</taxon>
        <taxon>Lachnospiraceae</taxon>
        <taxon>Pseudobutyrivibrio</taxon>
    </lineage>
</organism>
<keyword evidence="7" id="KW-0902">Two-component regulatory system</keyword>
<dbReference type="GO" id="GO:0000155">
    <property type="term" value="F:phosphorelay sensor kinase activity"/>
    <property type="evidence" value="ECO:0007669"/>
    <property type="project" value="InterPro"/>
</dbReference>
<feature type="transmembrane region" description="Helical" evidence="13">
    <location>
        <begin position="165"/>
        <end position="182"/>
    </location>
</feature>
<feature type="transmembrane region" description="Helical" evidence="13">
    <location>
        <begin position="59"/>
        <end position="87"/>
    </location>
</feature>
<dbReference type="SMART" id="SM00387">
    <property type="entry name" value="HATPase_c"/>
    <property type="match status" value="1"/>
</dbReference>
<dbReference type="AlphaFoldDB" id="A0A5P6VV75"/>
<evidence type="ECO:0000256" key="4">
    <source>
        <dbReference type="ARBA" id="ARBA00018672"/>
    </source>
</evidence>
<evidence type="ECO:0000256" key="3">
    <source>
        <dbReference type="ARBA" id="ARBA00012438"/>
    </source>
</evidence>
<dbReference type="Proteomes" id="UP000327030">
    <property type="component" value="Chromosome 1"/>
</dbReference>
<gene>
    <name evidence="17" type="ORF">FXF36_13205</name>
</gene>
<feature type="domain" description="Histidine kinase" evidence="14">
    <location>
        <begin position="399"/>
        <end position="641"/>
    </location>
</feature>
<dbReference type="GO" id="GO:0005524">
    <property type="term" value="F:ATP binding"/>
    <property type="evidence" value="ECO:0007669"/>
    <property type="project" value="UniProtKB-KW"/>
</dbReference>
<dbReference type="PROSITE" id="PS50110">
    <property type="entry name" value="RESPONSE_REGULATORY"/>
    <property type="match status" value="1"/>
</dbReference>
<dbReference type="Pfam" id="PF00072">
    <property type="entry name" value="Response_reg"/>
    <property type="match status" value="1"/>
</dbReference>
<evidence type="ECO:0000256" key="5">
    <source>
        <dbReference type="ARBA" id="ARBA00022553"/>
    </source>
</evidence>
<dbReference type="SMART" id="SM00448">
    <property type="entry name" value="REC"/>
    <property type="match status" value="1"/>
</dbReference>
<dbReference type="SUPFAM" id="SSF47226">
    <property type="entry name" value="Histidine-containing phosphotransfer domain, HPT domain"/>
    <property type="match status" value="1"/>
</dbReference>
<dbReference type="EMBL" id="CP043028">
    <property type="protein sequence ID" value="QFJ55769.1"/>
    <property type="molecule type" value="Genomic_DNA"/>
</dbReference>
<evidence type="ECO:0000259" key="15">
    <source>
        <dbReference type="PROSITE" id="PS50110"/>
    </source>
</evidence>
<sequence>MASDNQVYTVKVFTSGNTVNKIIGTIVLLLLSVGICYISTSHSGDYFTKSGSEIVAGFYLFPILLLAGLYGYLVAFAVFLIGFIFALCFNMQNAYSLVIYLSAMLCFSLCSQDLYFKKLWKTILACTITFMAITFNNYLCFSAVANMDYKMTNFFESNFYTYKELIAIYGTGLFFFIFFNYAPDRWKYCFPLGVVYATENPDIKDVWRRLRRTRLSIKLTSTIILVEVVLGIGVAIFMMVLFPDIKKLFTTRQKYDDKGQIVQVADMANEMENIDFQIDDAMISFDLKMIMLMLCAGVPLAGFANFYTKSYIAGPLGEMSDFMQSYATASDDDKIIYGHNIDDIAVNSHDEIRVMYEAVHETVYEMEAFIQRQEERQQIEADLEVAKRSSEAKSSFLSNMSHEIRTPINAVLGMDEMILREAKDEEILGYASDIKRAGTNLLRIVNDILDFSKIEAGKMEIIPVEYELSSVLNDLVNMIKKRAEDKGLRLVVNVDPMIPHLLYGDEIRLKQVITNILTNAVKYTETGGVVLSVQWKSCSIEEMQALDEAVLNQLDNNCRAKGNITLEVSVEDTGMGIKPEDMDKLFNSFERADEKRNRTIEGTGLGMSITTNLLSLMGSKLNVQSEYGVGSRFSFDIIQRIVDEKPIGDFADSLKKSEIMASTYRESFIAPDAKVLVVDDTEVNLTVFKNLLKQTQVNIDAATSGFECLEMIKECKYDIIFLDHRMPEMDGIECLEHIKADKEGLNISTPVIALTANAVSGAREMYMNAGFDNYLTKPIAADLLESTIVEYLPENLVQRREEEDMGKYSESPLPDWIDKLPFVNVRAGVENCGGNDSYRNALQSYMESVDDMQNDIKSALEEGRISDYTTKVHALKSSSRIIGAGELGTIAEELEKAGNENNMDVINSFTDELLSYHKSLGYVLKRYMGQEDFAEDKPVITKEKLAEAYGALKEISMLFDYDSAQSVIAAIDDYEMPEEEAEKYKAIKKAVNNADWDTLNKLMEG</sequence>
<dbReference type="InterPro" id="IPR036097">
    <property type="entry name" value="HisK_dim/P_sf"/>
</dbReference>
<dbReference type="Gene3D" id="1.10.287.130">
    <property type="match status" value="1"/>
</dbReference>
<keyword evidence="6" id="KW-0808">Transferase</keyword>
<dbReference type="InterPro" id="IPR008207">
    <property type="entry name" value="Sig_transdc_His_kin_Hpt_dom"/>
</dbReference>
<dbReference type="InterPro" id="IPR004358">
    <property type="entry name" value="Sig_transdc_His_kin-like_C"/>
</dbReference>
<evidence type="ECO:0000313" key="18">
    <source>
        <dbReference type="Proteomes" id="UP000327030"/>
    </source>
</evidence>
<dbReference type="Gene3D" id="3.30.565.10">
    <property type="entry name" value="Histidine kinase-like ATPase, C-terminal domain"/>
    <property type="match status" value="1"/>
</dbReference>
<name>A0A5P6VV75_PSEXY</name>
<dbReference type="PANTHER" id="PTHR45339:SF5">
    <property type="entry name" value="HISTIDINE KINASE"/>
    <property type="match status" value="1"/>
</dbReference>
<dbReference type="InterPro" id="IPR003594">
    <property type="entry name" value="HATPase_dom"/>
</dbReference>
<dbReference type="InterPro" id="IPR003661">
    <property type="entry name" value="HisK_dim/P_dom"/>
</dbReference>
<dbReference type="Gene3D" id="1.20.120.160">
    <property type="entry name" value="HPT domain"/>
    <property type="match status" value="1"/>
</dbReference>
<dbReference type="SUPFAM" id="SSF52172">
    <property type="entry name" value="CheY-like"/>
    <property type="match status" value="1"/>
</dbReference>
<feature type="transmembrane region" description="Helical" evidence="13">
    <location>
        <begin position="219"/>
        <end position="242"/>
    </location>
</feature>
<dbReference type="KEGG" id="pxv:FXF36_13205"/>
<feature type="domain" description="Response regulatory" evidence="15">
    <location>
        <begin position="674"/>
        <end position="792"/>
    </location>
</feature>
<dbReference type="Pfam" id="PF00512">
    <property type="entry name" value="HisKA"/>
    <property type="match status" value="1"/>
</dbReference>
<dbReference type="RefSeq" id="WP_151624842.1">
    <property type="nucleotide sequence ID" value="NZ_CP043028.1"/>
</dbReference>
<keyword evidence="13" id="KW-0472">Membrane</keyword>
<feature type="modified residue" description="Phosphohistidine" evidence="10">
    <location>
        <position position="873"/>
    </location>
</feature>
<dbReference type="Gene3D" id="3.40.50.2300">
    <property type="match status" value="1"/>
</dbReference>
<evidence type="ECO:0000256" key="9">
    <source>
        <dbReference type="ARBA" id="ARBA00074306"/>
    </source>
</evidence>
<feature type="transmembrane region" description="Helical" evidence="13">
    <location>
        <begin position="20"/>
        <end position="38"/>
    </location>
</feature>
<dbReference type="PROSITE" id="PS50109">
    <property type="entry name" value="HIS_KIN"/>
    <property type="match status" value="1"/>
</dbReference>
<proteinExistence type="inferred from homology"/>
<comment type="function">
    <text evidence="8">May play the central regulatory role in sporulation. It may be an element of the effector pathway responsible for the activation of sporulation genes in response to nutritional stress. Spo0A may act in concert with spo0H (a sigma factor) to control the expression of some genes that are critical to the sporulation process.</text>
</comment>
<keyword evidence="6" id="KW-0418">Kinase</keyword>
<feature type="modified residue" description="4-aspartylphosphate" evidence="11">
    <location>
        <position position="723"/>
    </location>
</feature>
<evidence type="ECO:0000313" key="17">
    <source>
        <dbReference type="EMBL" id="QFJ55769.1"/>
    </source>
</evidence>
<dbReference type="SUPFAM" id="SSF47384">
    <property type="entry name" value="Homodimeric domain of signal transducing histidine kinase"/>
    <property type="match status" value="1"/>
</dbReference>
<dbReference type="InterPro" id="IPR011006">
    <property type="entry name" value="CheY-like_superfamily"/>
</dbReference>
<accession>A0A5P6VV75</accession>
<feature type="coiled-coil region" evidence="12">
    <location>
        <begin position="835"/>
        <end position="862"/>
    </location>
</feature>
<dbReference type="Pfam" id="PF02518">
    <property type="entry name" value="HATPase_c"/>
    <property type="match status" value="1"/>
</dbReference>
<dbReference type="CDD" id="cd00082">
    <property type="entry name" value="HisKA"/>
    <property type="match status" value="1"/>
</dbReference>
<comment type="similarity">
    <text evidence="2">In the N-terminal section; belongs to the phytochrome family.</text>
</comment>
<feature type="domain" description="HPt" evidence="16">
    <location>
        <begin position="834"/>
        <end position="927"/>
    </location>
</feature>
<evidence type="ECO:0000259" key="16">
    <source>
        <dbReference type="PROSITE" id="PS50894"/>
    </source>
</evidence>
<evidence type="ECO:0000259" key="14">
    <source>
        <dbReference type="PROSITE" id="PS50109"/>
    </source>
</evidence>
<dbReference type="FunFam" id="3.30.565.10:FF:000010">
    <property type="entry name" value="Sensor histidine kinase RcsC"/>
    <property type="match status" value="1"/>
</dbReference>
<dbReference type="CDD" id="cd17546">
    <property type="entry name" value="REC_hyHK_CKI1_RcsC-like"/>
    <property type="match status" value="1"/>
</dbReference>